<organism evidence="1 4">
    <name type="scientific">Hydrogenophaga crassostreae</name>
    <dbReference type="NCBI Taxonomy" id="1763535"/>
    <lineage>
        <taxon>Bacteria</taxon>
        <taxon>Pseudomonadati</taxon>
        <taxon>Pseudomonadota</taxon>
        <taxon>Betaproteobacteria</taxon>
        <taxon>Burkholderiales</taxon>
        <taxon>Comamonadaceae</taxon>
        <taxon>Hydrogenophaga</taxon>
    </lineage>
</organism>
<evidence type="ECO:0000313" key="4">
    <source>
        <dbReference type="Proteomes" id="UP000185680"/>
    </source>
</evidence>
<dbReference type="STRING" id="1763535.LPB072_19610"/>
<dbReference type="KEGG" id="hyl:LPB072_19610"/>
<dbReference type="EMBL" id="LVWD01000004">
    <property type="protein sequence ID" value="OAD43200.1"/>
    <property type="molecule type" value="Genomic_DNA"/>
</dbReference>
<dbReference type="EMBL" id="CP017476">
    <property type="protein sequence ID" value="AOW14704.1"/>
    <property type="molecule type" value="Genomic_DNA"/>
</dbReference>
<proteinExistence type="predicted"/>
<dbReference type="AlphaFoldDB" id="A0A162Z293"/>
<reference evidence="1 4" key="2">
    <citation type="submission" date="2016-10" db="EMBL/GenBank/DDBJ databases">
        <title>Hydorgenophaga sp. LPB0072 isolated from gastropod.</title>
        <authorList>
            <person name="Kim E."/>
            <person name="Yi H."/>
        </authorList>
    </citation>
    <scope>NUCLEOTIDE SEQUENCE [LARGE SCALE GENOMIC DNA]</scope>
    <source>
        <strain evidence="1 4">LPB0072</strain>
    </source>
</reference>
<accession>A0A162Z293</accession>
<evidence type="ECO:0000313" key="1">
    <source>
        <dbReference type="EMBL" id="AOW14704.1"/>
    </source>
</evidence>
<gene>
    <name evidence="1" type="ORF">LPB072_19610</name>
    <name evidence="2" type="ORF">LPB72_04940</name>
</gene>
<dbReference type="Proteomes" id="UP000185657">
    <property type="component" value="Unassembled WGS sequence"/>
</dbReference>
<dbReference type="Proteomes" id="UP000185680">
    <property type="component" value="Chromosome"/>
</dbReference>
<evidence type="ECO:0000313" key="2">
    <source>
        <dbReference type="EMBL" id="OAD43200.1"/>
    </source>
</evidence>
<protein>
    <submittedName>
        <fullName evidence="1">Uncharacterized protein</fullName>
    </submittedName>
</protein>
<reference evidence="2 3" key="1">
    <citation type="submission" date="2016-02" db="EMBL/GenBank/DDBJ databases">
        <title>Draft genome sequence of Hydrogenophaga sp. LPB0072.</title>
        <authorList>
            <person name="Shin S.-K."/>
            <person name="Yi H."/>
        </authorList>
    </citation>
    <scope>NUCLEOTIDE SEQUENCE [LARGE SCALE GENOMIC DNA]</scope>
    <source>
        <strain evidence="2 3">LPB0072</strain>
    </source>
</reference>
<name>A0A162Z293_9BURK</name>
<sequence length="118" mass="12545">MIVASDWKDFGEESNTLRALVHRIAEGDLVAVDRVPGDSVRAAPGGMCEGLHGTIAGILHGADAISTASSEIAAGHRDLSTRAERTFPSLQQTASAMEEFVCYLKRVVDVCSVSMSRI</sequence>
<keyword evidence="3" id="KW-1185">Reference proteome</keyword>
<evidence type="ECO:0000313" key="3">
    <source>
        <dbReference type="Proteomes" id="UP000185657"/>
    </source>
</evidence>